<dbReference type="OrthoDB" id="9780991at2"/>
<evidence type="ECO:0000256" key="1">
    <source>
        <dbReference type="ARBA" id="ARBA00008520"/>
    </source>
</evidence>
<dbReference type="GO" id="GO:1901982">
    <property type="term" value="F:maltose binding"/>
    <property type="evidence" value="ECO:0007669"/>
    <property type="project" value="TreeGrafter"/>
</dbReference>
<protein>
    <submittedName>
        <fullName evidence="5">Multiple sugar transport system substrate-binding protein</fullName>
    </submittedName>
</protein>
<keyword evidence="2" id="KW-0813">Transport</keyword>
<dbReference type="InterPro" id="IPR006059">
    <property type="entry name" value="SBP"/>
</dbReference>
<gene>
    <name evidence="5" type="ORF">GA0070607_4715</name>
</gene>
<evidence type="ECO:0000256" key="2">
    <source>
        <dbReference type="ARBA" id="ARBA00022448"/>
    </source>
</evidence>
<evidence type="ECO:0000256" key="3">
    <source>
        <dbReference type="ARBA" id="ARBA00022729"/>
    </source>
</evidence>
<dbReference type="EMBL" id="LT607412">
    <property type="protein sequence ID" value="SCF03769.1"/>
    <property type="molecule type" value="Genomic_DNA"/>
</dbReference>
<accession>A0A1C4X5P0</accession>
<name>A0A1C4X5P0_9ACTN</name>
<dbReference type="GO" id="GO:0055052">
    <property type="term" value="C:ATP-binding cassette (ABC) transporter complex, substrate-binding subunit-containing"/>
    <property type="evidence" value="ECO:0007669"/>
    <property type="project" value="TreeGrafter"/>
</dbReference>
<dbReference type="PANTHER" id="PTHR30061">
    <property type="entry name" value="MALTOSE-BINDING PERIPLASMIC PROTEIN"/>
    <property type="match status" value="1"/>
</dbReference>
<reference evidence="6" key="1">
    <citation type="submission" date="2016-06" db="EMBL/GenBank/DDBJ databases">
        <authorList>
            <person name="Varghese N."/>
            <person name="Submissions Spin"/>
        </authorList>
    </citation>
    <scope>NUCLEOTIDE SEQUENCE [LARGE SCALE GENOMIC DNA]</scope>
    <source>
        <strain evidence="6">DSM 44875</strain>
    </source>
</reference>
<evidence type="ECO:0000313" key="5">
    <source>
        <dbReference type="EMBL" id="SCF03769.1"/>
    </source>
</evidence>
<keyword evidence="6" id="KW-1185">Reference proteome</keyword>
<dbReference type="CDD" id="cd13585">
    <property type="entry name" value="PBP2_TMBP_like"/>
    <property type="match status" value="1"/>
</dbReference>
<dbReference type="Gene3D" id="3.40.190.10">
    <property type="entry name" value="Periplasmic binding protein-like II"/>
    <property type="match status" value="1"/>
</dbReference>
<proteinExistence type="inferred from homology"/>
<keyword evidence="5" id="KW-0762">Sugar transport</keyword>
<dbReference type="GO" id="GO:0042956">
    <property type="term" value="P:maltodextrin transmembrane transport"/>
    <property type="evidence" value="ECO:0007669"/>
    <property type="project" value="TreeGrafter"/>
</dbReference>
<feature type="signal peptide" evidence="4">
    <location>
        <begin position="1"/>
        <end position="22"/>
    </location>
</feature>
<dbReference type="Proteomes" id="UP000198243">
    <property type="component" value="Chromosome I"/>
</dbReference>
<dbReference type="RefSeq" id="WP_089020074.1">
    <property type="nucleotide sequence ID" value="NZ_LT607412.1"/>
</dbReference>
<evidence type="ECO:0000313" key="6">
    <source>
        <dbReference type="Proteomes" id="UP000198243"/>
    </source>
</evidence>
<dbReference type="SUPFAM" id="SSF53850">
    <property type="entry name" value="Periplasmic binding protein-like II"/>
    <property type="match status" value="1"/>
</dbReference>
<comment type="similarity">
    <text evidence="1">Belongs to the bacterial solute-binding protein 1 family.</text>
</comment>
<dbReference type="GO" id="GO:0015768">
    <property type="term" value="P:maltose transport"/>
    <property type="evidence" value="ECO:0007669"/>
    <property type="project" value="TreeGrafter"/>
</dbReference>
<organism evidence="5 6">
    <name type="scientific">Micromonospora coriariae</name>
    <dbReference type="NCBI Taxonomy" id="285665"/>
    <lineage>
        <taxon>Bacteria</taxon>
        <taxon>Bacillati</taxon>
        <taxon>Actinomycetota</taxon>
        <taxon>Actinomycetes</taxon>
        <taxon>Micromonosporales</taxon>
        <taxon>Micromonosporaceae</taxon>
        <taxon>Micromonospora</taxon>
    </lineage>
</organism>
<keyword evidence="3 4" id="KW-0732">Signal</keyword>
<feature type="chain" id="PRO_5039520190" evidence="4">
    <location>
        <begin position="23"/>
        <end position="413"/>
    </location>
</feature>
<dbReference type="PANTHER" id="PTHR30061:SF50">
    <property type="entry name" value="MALTOSE_MALTODEXTRIN-BINDING PERIPLASMIC PROTEIN"/>
    <property type="match status" value="1"/>
</dbReference>
<evidence type="ECO:0000256" key="4">
    <source>
        <dbReference type="SAM" id="SignalP"/>
    </source>
</evidence>
<dbReference type="AlphaFoldDB" id="A0A1C4X5P0"/>
<dbReference type="PROSITE" id="PS51257">
    <property type="entry name" value="PROKAR_LIPOPROTEIN"/>
    <property type="match status" value="1"/>
</dbReference>
<dbReference type="Pfam" id="PF01547">
    <property type="entry name" value="SBP_bac_1"/>
    <property type="match status" value="1"/>
</dbReference>
<sequence length="413" mass="44203">MRVRKSLSAVAVALVAALAATGCGGSGSGDSGKTTVTMWTYPVIVDEAKHRAHWDETVKAFQSANPNIEVKTEIFPWANRDQALATAIAGNKGPDVVYLIPDQLPKYARNIEPVDKYLDDAAKSDYLENVTKSVGIDGKMMGAPILTSAATPICNKKVFAAVGETTYPTSWNDLLTLAPKFKAKGYDIAAYPGDSKQTLNQTFYPLLWSAGGDVFSPDGTSVAFNSDAGKKALTFVKQLVDGGYVDKSLITNVPSTEQTRIGQNKVGCVWHVPVAEVEKLWGKENIQAVPHFTDVKQIGYGTVGSLSMLKGAKNKEAAGKWTAFATNAENTKKYDLASNFFSPRKSTGTLYAGDPVLSVQEQQVVTSTVGPLHEKARDVQGVLFPEIQAALLGKKSVEQALDDAAKAAAPLLR</sequence>